<dbReference type="OMA" id="SEDIPYF"/>
<evidence type="ECO:0000256" key="2">
    <source>
        <dbReference type="SAM" id="Phobius"/>
    </source>
</evidence>
<gene>
    <name evidence="3" type="ORF">TVY486_0904040</name>
</gene>
<organism evidence="3">
    <name type="scientific">Trypanosoma vivax (strain Y486)</name>
    <dbReference type="NCBI Taxonomy" id="1055687"/>
    <lineage>
        <taxon>Eukaryota</taxon>
        <taxon>Discoba</taxon>
        <taxon>Euglenozoa</taxon>
        <taxon>Kinetoplastea</taxon>
        <taxon>Metakinetoplastina</taxon>
        <taxon>Trypanosomatida</taxon>
        <taxon>Trypanosomatidae</taxon>
        <taxon>Trypanosoma</taxon>
        <taxon>Duttonella</taxon>
    </lineage>
</organism>
<feature type="region of interest" description="Disordered" evidence="1">
    <location>
        <begin position="316"/>
        <end position="338"/>
    </location>
</feature>
<keyword evidence="2" id="KW-1133">Transmembrane helix</keyword>
<sequence>MKIGRLYKSTKNALVSLCGFIAGFFAYRYVLEHNLISDTYLRHINLANLRLQLFLQQNVLPTVLVERYGYNEDFLRAMVERLSSEGSGTERCSFKQILQECHVPEQIAWLEEHVSSEIPYFYIADIFNGWCTLHNGFFMKNDSLPRSQNSANSVTHSDDDFASEILCSGVVEKAVSNVLPYDVAVRTLCILAVSNQVNARLISKLLSPKLILDRFEMYLKNLEEFGQSAGDGVPTNEVAVATVELLQAINTVLREQRGFLWSRVTSEAYPIATHLTADKWCGLVHNRLPTVEGSGRDSGVNFARRLSERFKCLEKEHGSKNAAAGPPGNTQAKEGFVS</sequence>
<evidence type="ECO:0000313" key="3">
    <source>
        <dbReference type="EMBL" id="CCC50583.1"/>
    </source>
</evidence>
<dbReference type="VEuPathDB" id="TriTrypDB:TvY486_0904040"/>
<accession>G0U2S9</accession>
<reference evidence="3" key="1">
    <citation type="journal article" date="2012" name="Proc. Natl. Acad. Sci. U.S.A.">
        <title>Antigenic diversity is generated by distinct evolutionary mechanisms in African trypanosome species.</title>
        <authorList>
            <person name="Jackson A.P."/>
            <person name="Berry A."/>
            <person name="Aslett M."/>
            <person name="Allison H.C."/>
            <person name="Burton P."/>
            <person name="Vavrova-Anderson J."/>
            <person name="Brown R."/>
            <person name="Browne H."/>
            <person name="Corton N."/>
            <person name="Hauser H."/>
            <person name="Gamble J."/>
            <person name="Gilderthorp R."/>
            <person name="Marcello L."/>
            <person name="McQuillan J."/>
            <person name="Otto T.D."/>
            <person name="Quail M.A."/>
            <person name="Sanders M.J."/>
            <person name="van Tonder A."/>
            <person name="Ginger M.L."/>
            <person name="Field M.C."/>
            <person name="Barry J.D."/>
            <person name="Hertz-Fowler C."/>
            <person name="Berriman M."/>
        </authorList>
    </citation>
    <scope>NUCLEOTIDE SEQUENCE</scope>
    <source>
        <strain evidence="3">Y486</strain>
    </source>
</reference>
<protein>
    <submittedName>
        <fullName evidence="3">Uncharacterized protein</fullName>
    </submittedName>
</protein>
<dbReference type="AlphaFoldDB" id="G0U2S9"/>
<evidence type="ECO:0000256" key="1">
    <source>
        <dbReference type="SAM" id="MobiDB-lite"/>
    </source>
</evidence>
<dbReference type="EMBL" id="HE573025">
    <property type="protein sequence ID" value="CCC50583.1"/>
    <property type="molecule type" value="Genomic_DNA"/>
</dbReference>
<keyword evidence="2" id="KW-0472">Membrane</keyword>
<name>G0U2S9_TRYVY</name>
<proteinExistence type="predicted"/>
<keyword evidence="2" id="KW-0812">Transmembrane</keyword>
<feature type="transmembrane region" description="Helical" evidence="2">
    <location>
        <begin position="12"/>
        <end position="30"/>
    </location>
</feature>